<accession>A0A2P8R3H5</accession>
<keyword evidence="1" id="KW-1133">Transmembrane helix</keyword>
<feature type="transmembrane region" description="Helical" evidence="1">
    <location>
        <begin position="23"/>
        <end position="42"/>
    </location>
</feature>
<keyword evidence="1" id="KW-0472">Membrane</keyword>
<proteinExistence type="predicted"/>
<comment type="caution">
    <text evidence="2">The sequence shown here is derived from an EMBL/GenBank/DDBJ whole genome shotgun (WGS) entry which is preliminary data.</text>
</comment>
<keyword evidence="3" id="KW-1185">Reference proteome</keyword>
<keyword evidence="1" id="KW-0812">Transmembrane</keyword>
<feature type="transmembrane region" description="Helical" evidence="1">
    <location>
        <begin position="216"/>
        <end position="234"/>
    </location>
</feature>
<dbReference type="OrthoDB" id="9989938at2"/>
<name>A0A2P8R3H5_9BACT</name>
<organism evidence="2 3">
    <name type="scientific">Campylobacter blaseri</name>
    <dbReference type="NCBI Taxonomy" id="2042961"/>
    <lineage>
        <taxon>Bacteria</taxon>
        <taxon>Pseudomonadati</taxon>
        <taxon>Campylobacterota</taxon>
        <taxon>Epsilonproteobacteria</taxon>
        <taxon>Campylobacterales</taxon>
        <taxon>Campylobacteraceae</taxon>
        <taxon>Campylobacter</taxon>
    </lineage>
</organism>
<protein>
    <submittedName>
        <fullName evidence="2">Uncharacterized protein</fullName>
    </submittedName>
</protein>
<feature type="transmembrane region" description="Helical" evidence="1">
    <location>
        <begin position="183"/>
        <end position="204"/>
    </location>
</feature>
<dbReference type="RefSeq" id="WP_106869442.1">
    <property type="nucleotide sequence ID" value="NZ_CP053841.1"/>
</dbReference>
<gene>
    <name evidence="2" type="ORF">CQ405_00390</name>
</gene>
<evidence type="ECO:0000313" key="3">
    <source>
        <dbReference type="Proteomes" id="UP000240535"/>
    </source>
</evidence>
<reference evidence="3" key="1">
    <citation type="submission" date="2017-10" db="EMBL/GenBank/DDBJ databases">
        <title>Campylobacter species from seals.</title>
        <authorList>
            <person name="Gilbert M.J."/>
            <person name="Zomer A.L."/>
            <person name="Timmerman A.J."/>
            <person name="Duim B."/>
            <person name="Wagenaar J.A."/>
        </authorList>
    </citation>
    <scope>NUCLEOTIDE SEQUENCE [LARGE SCALE GENOMIC DNA]</scope>
    <source>
        <strain evidence="3">17S00004-5</strain>
    </source>
</reference>
<dbReference type="Proteomes" id="UP000240535">
    <property type="component" value="Unassembled WGS sequence"/>
</dbReference>
<dbReference type="AlphaFoldDB" id="A0A2P8R3H5"/>
<feature type="transmembrane region" description="Helical" evidence="1">
    <location>
        <begin position="123"/>
        <end position="144"/>
    </location>
</feature>
<evidence type="ECO:0000313" key="2">
    <source>
        <dbReference type="EMBL" id="PSM53048.1"/>
    </source>
</evidence>
<evidence type="ECO:0000256" key="1">
    <source>
        <dbReference type="SAM" id="Phobius"/>
    </source>
</evidence>
<dbReference type="EMBL" id="PDHH01000001">
    <property type="protein sequence ID" value="PSM53048.1"/>
    <property type="molecule type" value="Genomic_DNA"/>
</dbReference>
<feature type="transmembrane region" description="Helical" evidence="1">
    <location>
        <begin position="78"/>
        <end position="102"/>
    </location>
</feature>
<sequence length="236" mass="27858">MQTKFGDKLINIAKKGKVPNKNYMSFIVIGYMVFSLTVYLIPVDILDRLPFLFYFCKFMASFVPLIKELMLWQAPWNIVFYFSYMTLVFIIIFPIYIYKTFLYIFGTDNLYETSNRNAKDSPVYATLLSLFIMIFLYFFVYDIYTGETLTNGMYAIRGPASDVTKIADILRGGKITVILMANFLAYVILINIFILFFIIRLNFCTKLNIKRLKLKLFLLFCVFIGFIWVLRYYMVI</sequence>